<dbReference type="Gene3D" id="1.10.10.10">
    <property type="entry name" value="Winged helix-like DNA-binding domain superfamily/Winged helix DNA-binding domain"/>
    <property type="match status" value="1"/>
</dbReference>
<sequence length="174" mass="20469">MDNSILEKVVDYREGNNEALLDIIEIFNPLINKYSRLLDGEDTKQDIVIHLIRVLNKVKLHNKDLCKDKVVVAYIAKSIRNEYIRLSKKNRKIILNESELNLDIEIAYEGFESEFEMLDTFKVLTEKESYIMKLLYVYYLSVNEVADFMKISRQAVNQSKNRALKKLKGIYLNK</sequence>
<dbReference type="InterPro" id="IPR007630">
    <property type="entry name" value="RNA_pol_sigma70_r4"/>
</dbReference>
<dbReference type="GO" id="GO:0006352">
    <property type="term" value="P:DNA-templated transcription initiation"/>
    <property type="evidence" value="ECO:0007669"/>
    <property type="project" value="InterPro"/>
</dbReference>
<proteinExistence type="predicted"/>
<dbReference type="GO" id="GO:0003700">
    <property type="term" value="F:DNA-binding transcription factor activity"/>
    <property type="evidence" value="ECO:0007669"/>
    <property type="project" value="InterPro"/>
</dbReference>
<name>R9BYD3_9CLOT</name>
<dbReference type="OrthoDB" id="2449942at2"/>
<comment type="caution">
    <text evidence="2">The sequence shown here is derived from an EMBL/GenBank/DDBJ whole genome shotgun (WGS) entry which is preliminary data.</text>
</comment>
<protein>
    <submittedName>
        <fullName evidence="2">RNA polymerase sigma factor, sigma-70 family protein</fullName>
    </submittedName>
</protein>
<evidence type="ECO:0000313" key="3">
    <source>
        <dbReference type="Proteomes" id="UP000013988"/>
    </source>
</evidence>
<accession>R9BYD3</accession>
<dbReference type="InterPro" id="IPR036388">
    <property type="entry name" value="WH-like_DNA-bd_sf"/>
</dbReference>
<reference evidence="2 3" key="1">
    <citation type="submission" date="2013-03" db="EMBL/GenBank/DDBJ databases">
        <title>Whole genome shotgun sequencing of Clostridium sartagoforme AAU1.</title>
        <authorList>
            <person name="Joshi C.G."/>
            <person name="Duggirala S.M."/>
            <person name="Nathani N.M."/>
            <person name="Bhatt V.D."/>
            <person name="Patel A.K."/>
            <person name="Pandya P.R."/>
            <person name="KaPatel J.A."/>
        </authorList>
    </citation>
    <scope>NUCLEOTIDE SEQUENCE [LARGE SCALE GENOMIC DNA]</scope>
    <source>
        <strain evidence="2 3">AAU1</strain>
    </source>
</reference>
<feature type="domain" description="RNA polymerase sigma-70 region 4" evidence="1">
    <location>
        <begin position="122"/>
        <end position="168"/>
    </location>
</feature>
<dbReference type="InterPro" id="IPR014284">
    <property type="entry name" value="RNA_pol_sigma-70_dom"/>
</dbReference>
<evidence type="ECO:0000313" key="2">
    <source>
        <dbReference type="EMBL" id="EOR19971.1"/>
    </source>
</evidence>
<dbReference type="AlphaFoldDB" id="R9BYD3"/>
<evidence type="ECO:0000259" key="1">
    <source>
        <dbReference type="Pfam" id="PF04545"/>
    </source>
</evidence>
<keyword evidence="3" id="KW-1185">Reference proteome</keyword>
<organism evidence="2 3">
    <name type="scientific">Clostridium sartagoforme AAU1</name>
    <dbReference type="NCBI Taxonomy" id="1202534"/>
    <lineage>
        <taxon>Bacteria</taxon>
        <taxon>Bacillati</taxon>
        <taxon>Bacillota</taxon>
        <taxon>Clostridia</taxon>
        <taxon>Eubacteriales</taxon>
        <taxon>Clostridiaceae</taxon>
        <taxon>Clostridium</taxon>
    </lineage>
</organism>
<gene>
    <name evidence="2" type="ORF">A500_19204</name>
</gene>
<dbReference type="InterPro" id="IPR013324">
    <property type="entry name" value="RNA_pol_sigma_r3/r4-like"/>
</dbReference>
<dbReference type="Pfam" id="PF04545">
    <property type="entry name" value="Sigma70_r4"/>
    <property type="match status" value="1"/>
</dbReference>
<dbReference type="RefSeq" id="WP_016209048.1">
    <property type="nucleotide sequence ID" value="NZ_ASRV01000235.1"/>
</dbReference>
<dbReference type="PATRIC" id="fig|1202534.3.peg.3830"/>
<dbReference type="EMBL" id="ASRV01000235">
    <property type="protein sequence ID" value="EOR19971.1"/>
    <property type="molecule type" value="Genomic_DNA"/>
</dbReference>
<dbReference type="Proteomes" id="UP000013988">
    <property type="component" value="Unassembled WGS sequence"/>
</dbReference>
<dbReference type="SUPFAM" id="SSF88659">
    <property type="entry name" value="Sigma3 and sigma4 domains of RNA polymerase sigma factors"/>
    <property type="match status" value="1"/>
</dbReference>
<dbReference type="NCBIfam" id="TIGR02937">
    <property type="entry name" value="sigma70-ECF"/>
    <property type="match status" value="1"/>
</dbReference>